<dbReference type="PANTHER" id="PTHR43856:SF1">
    <property type="entry name" value="MITOCHONDRIAL CARDIOLIPIN HYDROLASE"/>
    <property type="match status" value="1"/>
</dbReference>
<evidence type="ECO:0000256" key="2">
    <source>
        <dbReference type="ARBA" id="ARBA00008664"/>
    </source>
</evidence>
<comment type="similarity">
    <text evidence="2">Belongs to the phospholipase D family.</text>
</comment>
<evidence type="ECO:0000256" key="5">
    <source>
        <dbReference type="ARBA" id="ARBA00022963"/>
    </source>
</evidence>
<feature type="region of interest" description="Disordered" evidence="7">
    <location>
        <begin position="1"/>
        <end position="21"/>
    </location>
</feature>
<dbReference type="GO" id="GO:0016042">
    <property type="term" value="P:lipid catabolic process"/>
    <property type="evidence" value="ECO:0007669"/>
    <property type="project" value="UniProtKB-KW"/>
</dbReference>
<keyword evidence="4" id="KW-0378">Hydrolase</keyword>
<comment type="caution">
    <text evidence="9">The sequence shown here is derived from an EMBL/GenBank/DDBJ whole genome shotgun (WGS) entry which is preliminary data.</text>
</comment>
<evidence type="ECO:0000256" key="3">
    <source>
        <dbReference type="ARBA" id="ARBA00012027"/>
    </source>
</evidence>
<dbReference type="Pfam" id="PF13091">
    <property type="entry name" value="PLDc_2"/>
    <property type="match status" value="1"/>
</dbReference>
<reference evidence="9 10" key="1">
    <citation type="submission" date="2019-08" db="EMBL/GenBank/DDBJ databases">
        <title>Deep-cultivation of Planctomycetes and their phenomic and genomic characterization uncovers novel biology.</title>
        <authorList>
            <person name="Wiegand S."/>
            <person name="Jogler M."/>
            <person name="Boedeker C."/>
            <person name="Pinto D."/>
            <person name="Vollmers J."/>
            <person name="Rivas-Marin E."/>
            <person name="Kohn T."/>
            <person name="Peeters S.H."/>
            <person name="Heuer A."/>
            <person name="Rast P."/>
            <person name="Oberbeckmann S."/>
            <person name="Bunk B."/>
            <person name="Jeske O."/>
            <person name="Meyerdierks A."/>
            <person name="Storesund J.E."/>
            <person name="Kallscheuer N."/>
            <person name="Luecker S."/>
            <person name="Lage O.M."/>
            <person name="Pohl T."/>
            <person name="Merkel B.J."/>
            <person name="Hornburger P."/>
            <person name="Mueller R.-W."/>
            <person name="Bruemmer F."/>
            <person name="Labrenz M."/>
            <person name="Spormann A.M."/>
            <person name="Op Den Camp H."/>
            <person name="Overmann J."/>
            <person name="Amann R."/>
            <person name="Jetten M.S.M."/>
            <person name="Mascher T."/>
            <person name="Medema M.H."/>
            <person name="Devos D.P."/>
            <person name="Kaster A.-K."/>
            <person name="Ovreas L."/>
            <person name="Rohde M."/>
            <person name="Galperin M.Y."/>
            <person name="Jogler C."/>
        </authorList>
    </citation>
    <scope>NUCLEOTIDE SEQUENCE [LARGE SCALE GENOMIC DNA]</scope>
    <source>
        <strain evidence="9 10">LF1</strain>
    </source>
</reference>
<keyword evidence="10" id="KW-1185">Reference proteome</keyword>
<dbReference type="Proteomes" id="UP000322699">
    <property type="component" value="Unassembled WGS sequence"/>
</dbReference>
<dbReference type="EMBL" id="VRLW01000001">
    <property type="protein sequence ID" value="KAA1258941.1"/>
    <property type="molecule type" value="Genomic_DNA"/>
</dbReference>
<evidence type="ECO:0000259" key="8">
    <source>
        <dbReference type="PROSITE" id="PS50035"/>
    </source>
</evidence>
<evidence type="ECO:0000256" key="6">
    <source>
        <dbReference type="ARBA" id="ARBA00023098"/>
    </source>
</evidence>
<dbReference type="EC" id="3.1.4.4" evidence="3"/>
<dbReference type="RefSeq" id="WP_068265745.1">
    <property type="nucleotide sequence ID" value="NZ_VRLW01000001.1"/>
</dbReference>
<dbReference type="PANTHER" id="PTHR43856">
    <property type="entry name" value="CARDIOLIPIN HYDROLASE"/>
    <property type="match status" value="1"/>
</dbReference>
<dbReference type="InterPro" id="IPR051406">
    <property type="entry name" value="PLD_domain"/>
</dbReference>
<evidence type="ECO:0000256" key="1">
    <source>
        <dbReference type="ARBA" id="ARBA00000798"/>
    </source>
</evidence>
<dbReference type="InterPro" id="IPR025202">
    <property type="entry name" value="PLD-like_dom"/>
</dbReference>
<dbReference type="GO" id="GO:0004630">
    <property type="term" value="F:phospholipase D activity"/>
    <property type="evidence" value="ECO:0007669"/>
    <property type="project" value="UniProtKB-EC"/>
</dbReference>
<evidence type="ECO:0000256" key="7">
    <source>
        <dbReference type="SAM" id="MobiDB-lite"/>
    </source>
</evidence>
<sequence>MLTSWVRENPPTYHAENSSPRRTLTDQQEFHYRTTRTPNAIYDEALAKAGADVRYKVYSRFWDYRTALQLHCKFMIVDEREVLTGSLNWSENAELGTLENLISLDGEIVSKYVGKFETMWAYGNGKLSGLKSRVKKADGKSPCSFKPISLSGPELAELRRLYKAGACE</sequence>
<evidence type="ECO:0000313" key="10">
    <source>
        <dbReference type="Proteomes" id="UP000322699"/>
    </source>
</evidence>
<evidence type="ECO:0000256" key="4">
    <source>
        <dbReference type="ARBA" id="ARBA00022801"/>
    </source>
</evidence>
<keyword evidence="5" id="KW-0442">Lipid degradation</keyword>
<dbReference type="InterPro" id="IPR001736">
    <property type="entry name" value="PLipase_D/transphosphatidylase"/>
</dbReference>
<dbReference type="SUPFAM" id="SSF56024">
    <property type="entry name" value="Phospholipase D/nuclease"/>
    <property type="match status" value="1"/>
</dbReference>
<dbReference type="PROSITE" id="PS50035">
    <property type="entry name" value="PLD"/>
    <property type="match status" value="1"/>
</dbReference>
<protein>
    <recommendedName>
        <fullName evidence="3">phospholipase D</fullName>
        <ecNumber evidence="3">3.1.4.4</ecNumber>
    </recommendedName>
</protein>
<comment type="catalytic activity">
    <reaction evidence="1">
        <text>a 1,2-diacyl-sn-glycero-3-phosphocholine + H2O = a 1,2-diacyl-sn-glycero-3-phosphate + choline + H(+)</text>
        <dbReference type="Rhea" id="RHEA:14445"/>
        <dbReference type="ChEBI" id="CHEBI:15354"/>
        <dbReference type="ChEBI" id="CHEBI:15377"/>
        <dbReference type="ChEBI" id="CHEBI:15378"/>
        <dbReference type="ChEBI" id="CHEBI:57643"/>
        <dbReference type="ChEBI" id="CHEBI:58608"/>
        <dbReference type="EC" id="3.1.4.4"/>
    </reaction>
</comment>
<feature type="domain" description="PLD phosphodiesterase" evidence="8">
    <location>
        <begin position="66"/>
        <end position="93"/>
    </location>
</feature>
<dbReference type="SMART" id="SM00155">
    <property type="entry name" value="PLDc"/>
    <property type="match status" value="1"/>
</dbReference>
<organism evidence="9 10">
    <name type="scientific">Rubripirellula obstinata</name>
    <dbReference type="NCBI Taxonomy" id="406547"/>
    <lineage>
        <taxon>Bacteria</taxon>
        <taxon>Pseudomonadati</taxon>
        <taxon>Planctomycetota</taxon>
        <taxon>Planctomycetia</taxon>
        <taxon>Pirellulales</taxon>
        <taxon>Pirellulaceae</taxon>
        <taxon>Rubripirellula</taxon>
    </lineage>
</organism>
<proteinExistence type="inferred from homology"/>
<dbReference type="Gene3D" id="3.30.870.10">
    <property type="entry name" value="Endonuclease Chain A"/>
    <property type="match status" value="1"/>
</dbReference>
<evidence type="ECO:0000313" key="9">
    <source>
        <dbReference type="EMBL" id="KAA1258941.1"/>
    </source>
</evidence>
<dbReference type="OrthoDB" id="9762009at2"/>
<keyword evidence="6" id="KW-0443">Lipid metabolism</keyword>
<accession>A0A5B1CFG0</accession>
<gene>
    <name evidence="9" type="ORF">LF1_14650</name>
</gene>
<dbReference type="AlphaFoldDB" id="A0A5B1CFG0"/>
<dbReference type="GO" id="GO:0006793">
    <property type="term" value="P:phosphorus metabolic process"/>
    <property type="evidence" value="ECO:0007669"/>
    <property type="project" value="UniProtKB-ARBA"/>
</dbReference>
<name>A0A5B1CFG0_9BACT</name>
<dbReference type="GO" id="GO:0016891">
    <property type="term" value="F:RNA endonuclease activity producing 5'-phosphomonoesters, hydrolytic mechanism"/>
    <property type="evidence" value="ECO:0007669"/>
    <property type="project" value="TreeGrafter"/>
</dbReference>